<gene>
    <name evidence="2" type="ORF">A3B15_00385</name>
</gene>
<organism evidence="2 3">
    <name type="scientific">Candidatus Buchananbacteria bacterium RIFCSPLOWO2_01_FULL_45_31</name>
    <dbReference type="NCBI Taxonomy" id="1797545"/>
    <lineage>
        <taxon>Bacteria</taxon>
        <taxon>Candidatus Buchananiibacteriota</taxon>
    </lineage>
</organism>
<evidence type="ECO:0000256" key="1">
    <source>
        <dbReference type="SAM" id="Phobius"/>
    </source>
</evidence>
<accession>A0A1G1YNS2</accession>
<dbReference type="AlphaFoldDB" id="A0A1G1YNS2"/>
<protein>
    <submittedName>
        <fullName evidence="2">Uncharacterized protein</fullName>
    </submittedName>
</protein>
<feature type="transmembrane region" description="Helical" evidence="1">
    <location>
        <begin position="21"/>
        <end position="39"/>
    </location>
</feature>
<keyword evidence="1" id="KW-1133">Transmembrane helix</keyword>
<evidence type="ECO:0000313" key="2">
    <source>
        <dbReference type="EMBL" id="OGY53954.1"/>
    </source>
</evidence>
<evidence type="ECO:0000313" key="3">
    <source>
        <dbReference type="Proteomes" id="UP000177250"/>
    </source>
</evidence>
<dbReference type="Proteomes" id="UP000177250">
    <property type="component" value="Unassembled WGS sequence"/>
</dbReference>
<dbReference type="InterPro" id="IPR011990">
    <property type="entry name" value="TPR-like_helical_dom_sf"/>
</dbReference>
<keyword evidence="1" id="KW-0472">Membrane</keyword>
<sequence length="437" mass="51741">MPQNIEKFEMFKYPLDTGKGVIYYSFWFIALLGVLYTTFDKIFLPLYYCWSFLFLSFLIYWLIRRFNYNYFSNKLLVIFAVTINDFKDEKLLRLYNNLIDNFKEKLKDYDLSKNIIIKKKPVDINFSDNSAAESKTKLNMPCSTLIISGLPITGGKEVEFKFNFHYEFRHPGGKDKEQIYKEIFGKKVAKSLAGKNWRVKDEVGSKKNLYGNTFNVCTYILSLCMTSLHKINDSLKLLQPTRDDCNQNLTKKEYGPLIADVRNYLLLINKIRFDSNYWGLNPEKLRPIAEELEKLDHYSYATYMSWAIVYELEGNRESAKDYTEKAKNVHPKNEYSYKFNYLYFNLSEGNYNEAINTLNEMEKKIEQIYIPSVMNFLYFQYEKTKNPALLFNVGVVILLWGEKILGEKELRDFINETKNKQKYNLLINKTKFLLAKN</sequence>
<dbReference type="EMBL" id="MHIO01000014">
    <property type="protein sequence ID" value="OGY53954.1"/>
    <property type="molecule type" value="Genomic_DNA"/>
</dbReference>
<comment type="caution">
    <text evidence="2">The sequence shown here is derived from an EMBL/GenBank/DDBJ whole genome shotgun (WGS) entry which is preliminary data.</text>
</comment>
<name>A0A1G1YNS2_9BACT</name>
<keyword evidence="1" id="KW-0812">Transmembrane</keyword>
<feature type="transmembrane region" description="Helical" evidence="1">
    <location>
        <begin position="45"/>
        <end position="63"/>
    </location>
</feature>
<reference evidence="2 3" key="1">
    <citation type="journal article" date="2016" name="Nat. Commun.">
        <title>Thousands of microbial genomes shed light on interconnected biogeochemical processes in an aquifer system.</title>
        <authorList>
            <person name="Anantharaman K."/>
            <person name="Brown C.T."/>
            <person name="Hug L.A."/>
            <person name="Sharon I."/>
            <person name="Castelle C.J."/>
            <person name="Probst A.J."/>
            <person name="Thomas B.C."/>
            <person name="Singh A."/>
            <person name="Wilkins M.J."/>
            <person name="Karaoz U."/>
            <person name="Brodie E.L."/>
            <person name="Williams K.H."/>
            <person name="Hubbard S.S."/>
            <person name="Banfield J.F."/>
        </authorList>
    </citation>
    <scope>NUCLEOTIDE SEQUENCE [LARGE SCALE GENOMIC DNA]</scope>
</reference>
<dbReference type="Gene3D" id="1.25.40.10">
    <property type="entry name" value="Tetratricopeptide repeat domain"/>
    <property type="match status" value="1"/>
</dbReference>
<dbReference type="SUPFAM" id="SSF48452">
    <property type="entry name" value="TPR-like"/>
    <property type="match status" value="1"/>
</dbReference>
<proteinExistence type="predicted"/>